<dbReference type="EMBL" id="KB445581">
    <property type="protein sequence ID" value="EMD88056.1"/>
    <property type="molecule type" value="Genomic_DNA"/>
</dbReference>
<organism evidence="1 2">
    <name type="scientific">Cochliobolus heterostrophus (strain C5 / ATCC 48332 / race O)</name>
    <name type="common">Southern corn leaf blight fungus</name>
    <name type="synonym">Bipolaris maydis</name>
    <dbReference type="NCBI Taxonomy" id="701091"/>
    <lineage>
        <taxon>Eukaryota</taxon>
        <taxon>Fungi</taxon>
        <taxon>Dikarya</taxon>
        <taxon>Ascomycota</taxon>
        <taxon>Pezizomycotina</taxon>
        <taxon>Dothideomycetes</taxon>
        <taxon>Pleosporomycetidae</taxon>
        <taxon>Pleosporales</taxon>
        <taxon>Pleosporineae</taxon>
        <taxon>Pleosporaceae</taxon>
        <taxon>Bipolaris</taxon>
    </lineage>
</organism>
<reference evidence="1 2" key="1">
    <citation type="journal article" date="2012" name="PLoS Pathog.">
        <title>Diverse lifestyles and strategies of plant pathogenesis encoded in the genomes of eighteen Dothideomycetes fungi.</title>
        <authorList>
            <person name="Ohm R.A."/>
            <person name="Feau N."/>
            <person name="Henrissat B."/>
            <person name="Schoch C.L."/>
            <person name="Horwitz B.A."/>
            <person name="Barry K.W."/>
            <person name="Condon B.J."/>
            <person name="Copeland A.C."/>
            <person name="Dhillon B."/>
            <person name="Glaser F."/>
            <person name="Hesse C.N."/>
            <person name="Kosti I."/>
            <person name="LaButti K."/>
            <person name="Lindquist E.A."/>
            <person name="Lucas S."/>
            <person name="Salamov A.A."/>
            <person name="Bradshaw R.E."/>
            <person name="Ciuffetti L."/>
            <person name="Hamelin R.C."/>
            <person name="Kema G.H.J."/>
            <person name="Lawrence C."/>
            <person name="Scott J.A."/>
            <person name="Spatafora J.W."/>
            <person name="Turgeon B.G."/>
            <person name="de Wit P.J.G.M."/>
            <person name="Zhong S."/>
            <person name="Goodwin S.B."/>
            <person name="Grigoriev I.V."/>
        </authorList>
    </citation>
    <scope>NUCLEOTIDE SEQUENCE [LARGE SCALE GENOMIC DNA]</scope>
    <source>
        <strain evidence="2">C5 / ATCC 48332 / race O</strain>
    </source>
</reference>
<evidence type="ECO:0000313" key="1">
    <source>
        <dbReference type="EMBL" id="EMD88056.1"/>
    </source>
</evidence>
<reference evidence="2" key="2">
    <citation type="journal article" date="2013" name="PLoS Genet.">
        <title>Comparative genome structure, secondary metabolite, and effector coding capacity across Cochliobolus pathogens.</title>
        <authorList>
            <person name="Condon B.J."/>
            <person name="Leng Y."/>
            <person name="Wu D."/>
            <person name="Bushley K.E."/>
            <person name="Ohm R.A."/>
            <person name="Otillar R."/>
            <person name="Martin J."/>
            <person name="Schackwitz W."/>
            <person name="Grimwood J."/>
            <person name="MohdZainudin N."/>
            <person name="Xue C."/>
            <person name="Wang R."/>
            <person name="Manning V.A."/>
            <person name="Dhillon B."/>
            <person name="Tu Z.J."/>
            <person name="Steffenson B.J."/>
            <person name="Salamov A."/>
            <person name="Sun H."/>
            <person name="Lowry S."/>
            <person name="LaButti K."/>
            <person name="Han J."/>
            <person name="Copeland A."/>
            <person name="Lindquist E."/>
            <person name="Barry K."/>
            <person name="Schmutz J."/>
            <person name="Baker S.E."/>
            <person name="Ciuffetti L.M."/>
            <person name="Grigoriev I.V."/>
            <person name="Zhong S."/>
            <person name="Turgeon B.G."/>
        </authorList>
    </citation>
    <scope>NUCLEOTIDE SEQUENCE [LARGE SCALE GENOMIC DNA]</scope>
    <source>
        <strain evidence="2">C5 / ATCC 48332 / race O</strain>
    </source>
</reference>
<dbReference type="Proteomes" id="UP000016936">
    <property type="component" value="Unassembled WGS sequence"/>
</dbReference>
<dbReference type="AlphaFoldDB" id="M2U1Y7"/>
<keyword evidence="2" id="KW-1185">Reference proteome</keyword>
<gene>
    <name evidence="1" type="ORF">COCHEDRAFT_1023300</name>
</gene>
<protein>
    <submittedName>
        <fullName evidence="1">Uncharacterized protein</fullName>
    </submittedName>
</protein>
<name>M2U1Y7_COCH5</name>
<proteinExistence type="predicted"/>
<dbReference type="HOGENOM" id="CLU_2996380_0_0_1"/>
<sequence>MGMSSVLVFSSLDTSASVISHLPTYLPVETKILIQNHLLFLSPQSLLIHSATTVSPP</sequence>
<accession>M2U1Y7</accession>
<evidence type="ECO:0000313" key="2">
    <source>
        <dbReference type="Proteomes" id="UP000016936"/>
    </source>
</evidence>